<proteinExistence type="predicted"/>
<dbReference type="InterPro" id="IPR043502">
    <property type="entry name" value="DNA/RNA_pol_sf"/>
</dbReference>
<gene>
    <name evidence="2" type="ORF">E5676_scaffold1737G00420</name>
    <name evidence="1" type="ORF">E6C27_scaffold673G001450</name>
</gene>
<dbReference type="PANTHER" id="PTHR33067">
    <property type="entry name" value="RNA-DIRECTED DNA POLYMERASE-RELATED"/>
    <property type="match status" value="1"/>
</dbReference>
<evidence type="ECO:0000313" key="3">
    <source>
        <dbReference type="Proteomes" id="UP000321393"/>
    </source>
</evidence>
<evidence type="ECO:0000313" key="1">
    <source>
        <dbReference type="EMBL" id="KAA0050663.1"/>
    </source>
</evidence>
<dbReference type="InterPro" id="IPR043128">
    <property type="entry name" value="Rev_trsase/Diguanyl_cyclase"/>
</dbReference>
<organism evidence="2 4">
    <name type="scientific">Cucumis melo var. makuwa</name>
    <name type="common">Oriental melon</name>
    <dbReference type="NCBI Taxonomy" id="1194695"/>
    <lineage>
        <taxon>Eukaryota</taxon>
        <taxon>Viridiplantae</taxon>
        <taxon>Streptophyta</taxon>
        <taxon>Embryophyta</taxon>
        <taxon>Tracheophyta</taxon>
        <taxon>Spermatophyta</taxon>
        <taxon>Magnoliopsida</taxon>
        <taxon>eudicotyledons</taxon>
        <taxon>Gunneridae</taxon>
        <taxon>Pentapetalae</taxon>
        <taxon>rosids</taxon>
        <taxon>fabids</taxon>
        <taxon>Cucurbitales</taxon>
        <taxon>Cucurbitaceae</taxon>
        <taxon>Benincaseae</taxon>
        <taxon>Cucumis</taxon>
    </lineage>
</organism>
<accession>A0A5D3C9B3</accession>
<protein>
    <submittedName>
        <fullName evidence="2">Retrovirus-related Pol polyprotein from transposon 17.6</fullName>
    </submittedName>
</protein>
<dbReference type="Gene3D" id="3.30.70.270">
    <property type="match status" value="1"/>
</dbReference>
<dbReference type="Proteomes" id="UP000321393">
    <property type="component" value="Unassembled WGS sequence"/>
</dbReference>
<dbReference type="Proteomes" id="UP000321947">
    <property type="component" value="Unassembled WGS sequence"/>
</dbReference>
<dbReference type="EMBL" id="SSTD01013081">
    <property type="protein sequence ID" value="TYK07768.1"/>
    <property type="molecule type" value="Genomic_DNA"/>
</dbReference>
<evidence type="ECO:0000313" key="2">
    <source>
        <dbReference type="EMBL" id="TYK07768.1"/>
    </source>
</evidence>
<name>A0A5D3C9B3_CUCMM</name>
<dbReference type="AlphaFoldDB" id="A0A5D3C9B3"/>
<reference evidence="3 4" key="1">
    <citation type="submission" date="2019-08" db="EMBL/GenBank/DDBJ databases">
        <title>Draft genome sequences of two oriental melons (Cucumis melo L. var makuwa).</title>
        <authorList>
            <person name="Kwon S.-Y."/>
        </authorList>
    </citation>
    <scope>NUCLEOTIDE SEQUENCE [LARGE SCALE GENOMIC DNA]</scope>
    <source>
        <strain evidence="4">cv. Chang Bougi</strain>
        <strain evidence="3">cv. SW 3</strain>
        <tissue evidence="2">Leaf</tissue>
    </source>
</reference>
<sequence>MHLGRALYDLEENINLMPLSIFKKLEIRVVQPTDMRLQFADRYIQKHEGKIKDILVKVDKVLFPQTSLLCTTKLIRSVIESLGWDYCKEEAYNELFSIEEFIEDEDPNYVLEEVNVVSGERKFEPLGLQTKGDKKGTSSSYCMHKIRLKKGQESTIQFQRQLNLKMKEVVKKEIIKCLDAVENLYGYHKLNATTKKDHFFLSFIDQMLDRLAGKEFYCFLDGFYGDIPNVTPRPKSFFSQPSGGVPPKPLLRTSRKVAEYNN</sequence>
<comment type="caution">
    <text evidence="2">The sequence shown here is derived from an EMBL/GenBank/DDBJ whole genome shotgun (WGS) entry which is preliminary data.</text>
</comment>
<dbReference type="SUPFAM" id="SSF56672">
    <property type="entry name" value="DNA/RNA polymerases"/>
    <property type="match status" value="1"/>
</dbReference>
<dbReference type="OrthoDB" id="1738562at2759"/>
<dbReference type="EMBL" id="SSTE01011804">
    <property type="protein sequence ID" value="KAA0050663.1"/>
    <property type="molecule type" value="Genomic_DNA"/>
</dbReference>
<evidence type="ECO:0000313" key="4">
    <source>
        <dbReference type="Proteomes" id="UP000321947"/>
    </source>
</evidence>
<dbReference type="PANTHER" id="PTHR33067:SF39">
    <property type="entry name" value="TRANSCRIPTION FACTOR INTERACTOR AND REGULATOR CCHC(ZN) FAMILY"/>
    <property type="match status" value="1"/>
</dbReference>